<gene>
    <name evidence="1" type="ORF">M8H41_04420</name>
</gene>
<evidence type="ECO:0000313" key="2">
    <source>
        <dbReference type="Proteomes" id="UP001176021"/>
    </source>
</evidence>
<organism evidence="1 2">
    <name type="scientific">Desulfosporosinus nitroreducens</name>
    <dbReference type="NCBI Taxonomy" id="2018668"/>
    <lineage>
        <taxon>Bacteria</taxon>
        <taxon>Bacillati</taxon>
        <taxon>Bacillota</taxon>
        <taxon>Clostridia</taxon>
        <taxon>Eubacteriales</taxon>
        <taxon>Desulfitobacteriaceae</taxon>
        <taxon>Desulfosporosinus</taxon>
    </lineage>
</organism>
<name>A0ABT8QL98_9FIRM</name>
<protein>
    <submittedName>
        <fullName evidence="1">Type II toxin-antitoxin system HicB family antitoxin</fullName>
    </submittedName>
</protein>
<comment type="caution">
    <text evidence="1">The sequence shown here is derived from an EMBL/GenBank/DDBJ whole genome shotgun (WGS) entry which is preliminary data.</text>
</comment>
<dbReference type="SUPFAM" id="SSF143100">
    <property type="entry name" value="TTHA1013/TTHA0281-like"/>
    <property type="match status" value="1"/>
</dbReference>
<keyword evidence="2" id="KW-1185">Reference proteome</keyword>
<dbReference type="InterPro" id="IPR035069">
    <property type="entry name" value="TTHA1013/TTHA0281-like"/>
</dbReference>
<evidence type="ECO:0000313" key="1">
    <source>
        <dbReference type="EMBL" id="MDO0822102.1"/>
    </source>
</evidence>
<dbReference type="Proteomes" id="UP001176021">
    <property type="component" value="Unassembled WGS sequence"/>
</dbReference>
<dbReference type="Gene3D" id="3.30.160.250">
    <property type="match status" value="1"/>
</dbReference>
<reference evidence="1" key="1">
    <citation type="submission" date="2022-05" db="EMBL/GenBank/DDBJ databases">
        <title>Expanded diversity of anoxic marine methylotrophy in a Black Sea sulfate reducing microorganism.</title>
        <authorList>
            <person name="Fischer P.Q."/>
            <person name="Stams A.J.M."/>
            <person name="Villanueva L."/>
            <person name="Sousa D.Z."/>
        </authorList>
    </citation>
    <scope>NUCLEOTIDE SEQUENCE</scope>
    <source>
        <strain evidence="1">P130</strain>
    </source>
</reference>
<accession>A0ABT8QL98</accession>
<dbReference type="RefSeq" id="WP_252472660.1">
    <property type="nucleotide sequence ID" value="NZ_JAMHFY010000030.1"/>
</dbReference>
<sequence length="168" mass="18933">MCGLRTRRGAGKLVPAEMRSKEWWMMKRKYVFPAIIERDKISGKYTVVFPDLPGCGIEGEDFIQAYYLAGPRLGFHLCMMDREHEHIPEASDTSGWEIAADAVVVPVAADLQEYGCMYGPKFARKAIGFPSWLFQLGKKGRPISAQDIQEVLREKLGIDMLPENAHAN</sequence>
<proteinExistence type="predicted"/>
<dbReference type="EMBL" id="JAMJEV010000003">
    <property type="protein sequence ID" value="MDO0822102.1"/>
    <property type="molecule type" value="Genomic_DNA"/>
</dbReference>